<evidence type="ECO:0000256" key="4">
    <source>
        <dbReference type="ARBA" id="ARBA00022840"/>
    </source>
</evidence>
<proteinExistence type="inferred from homology"/>
<dbReference type="Proteomes" id="UP000051906">
    <property type="component" value="Unassembled WGS sequence"/>
</dbReference>
<reference evidence="9 10" key="1">
    <citation type="journal article" date="2015" name="Genome Announc.">
        <title>Expanding the biotechnology potential of lactobacilli through comparative genomics of 213 strains and associated genera.</title>
        <authorList>
            <person name="Sun Z."/>
            <person name="Harris H.M."/>
            <person name="McCann A."/>
            <person name="Guo C."/>
            <person name="Argimon S."/>
            <person name="Zhang W."/>
            <person name="Yang X."/>
            <person name="Jeffery I.B."/>
            <person name="Cooney J.C."/>
            <person name="Kagawa T.F."/>
            <person name="Liu W."/>
            <person name="Song Y."/>
            <person name="Salvetti E."/>
            <person name="Wrobel A."/>
            <person name="Rasinkangas P."/>
            <person name="Parkhill J."/>
            <person name="Rea M.C."/>
            <person name="O'Sullivan O."/>
            <person name="Ritari J."/>
            <person name="Douillard F.P."/>
            <person name="Paul Ross R."/>
            <person name="Yang R."/>
            <person name="Briner A.E."/>
            <person name="Felis G.E."/>
            <person name="de Vos W.M."/>
            <person name="Barrangou R."/>
            <person name="Klaenhammer T.R."/>
            <person name="Caufield P.W."/>
            <person name="Cui Y."/>
            <person name="Zhang H."/>
            <person name="O'Toole P.W."/>
        </authorList>
    </citation>
    <scope>NUCLEOTIDE SEQUENCE [LARGE SCALE GENOMIC DNA]</scope>
    <source>
        <strain evidence="9 10">DSM 22467</strain>
    </source>
</reference>
<evidence type="ECO:0000313" key="9">
    <source>
        <dbReference type="EMBL" id="KRO01745.1"/>
    </source>
</evidence>
<dbReference type="Pfam" id="PF02092">
    <property type="entry name" value="tRNA_synt_2f"/>
    <property type="match status" value="1"/>
</dbReference>
<dbReference type="PATRIC" id="fig|616990.3.peg.433"/>
<dbReference type="PANTHER" id="PTHR30075:SF2">
    <property type="entry name" value="GLYCINE--TRNA LIGASE, CHLOROPLASTIC_MITOCHONDRIAL 2"/>
    <property type="match status" value="1"/>
</dbReference>
<dbReference type="PROSITE" id="PS50861">
    <property type="entry name" value="AA_TRNA_LIGASE_II_GLYAB"/>
    <property type="match status" value="1"/>
</dbReference>
<comment type="catalytic activity">
    <reaction evidence="7 8">
        <text>tRNA(Gly) + glycine + ATP = glycyl-tRNA(Gly) + AMP + diphosphate</text>
        <dbReference type="Rhea" id="RHEA:16013"/>
        <dbReference type="Rhea" id="RHEA-COMP:9664"/>
        <dbReference type="Rhea" id="RHEA-COMP:9683"/>
        <dbReference type="ChEBI" id="CHEBI:30616"/>
        <dbReference type="ChEBI" id="CHEBI:33019"/>
        <dbReference type="ChEBI" id="CHEBI:57305"/>
        <dbReference type="ChEBI" id="CHEBI:78442"/>
        <dbReference type="ChEBI" id="CHEBI:78522"/>
        <dbReference type="ChEBI" id="CHEBI:456215"/>
        <dbReference type="EC" id="6.1.1.14"/>
    </reaction>
</comment>
<keyword evidence="3 8" id="KW-0547">Nucleotide-binding</keyword>
<comment type="subcellular location">
    <subcellularLocation>
        <location evidence="8">Cytoplasm</location>
    </subcellularLocation>
</comment>
<evidence type="ECO:0000256" key="3">
    <source>
        <dbReference type="ARBA" id="ARBA00022741"/>
    </source>
</evidence>
<dbReference type="STRING" id="616990.IV54_GL000400"/>
<evidence type="ECO:0000256" key="2">
    <source>
        <dbReference type="ARBA" id="ARBA00022598"/>
    </source>
</evidence>
<dbReference type="AlphaFoldDB" id="A0A0R2LJG0"/>
<dbReference type="GO" id="GO:0004820">
    <property type="term" value="F:glycine-tRNA ligase activity"/>
    <property type="evidence" value="ECO:0007669"/>
    <property type="project" value="UniProtKB-UniRule"/>
</dbReference>
<evidence type="ECO:0000256" key="1">
    <source>
        <dbReference type="ARBA" id="ARBA00008226"/>
    </source>
</evidence>
<evidence type="ECO:0000313" key="10">
    <source>
        <dbReference type="Proteomes" id="UP000051906"/>
    </source>
</evidence>
<dbReference type="EMBL" id="JQCA01000109">
    <property type="protein sequence ID" value="KRO01745.1"/>
    <property type="molecule type" value="Genomic_DNA"/>
</dbReference>
<sequence>MPAHVVTPAIKQLVKRTADYLKEQRVAYDDIKPFSTPRRLAIQISGLADKQEDISESVKGPAKKIAQDADGNWTKAAIGFTRGQGLTPEDITFKEIKGTEYVYVDKFIAGEPVAAVLAGLKEVITAMTFPTMMKWSTHHFEYIRPIRWIVALLDADVIPFSILDVTTGRNTRGHRFLGTDVDIATAADYEADLTAQFVIADADKRKALIKSQIEKIATDHNWTVSIDGGLLEEVNNLVEWPTAFEGSFDEKYLTIPEEVLITSMRDHQRFFYARNAEGKLLPNFISVRNGNDHDLQNVVAGNEKVLTARLEDAMFFYTEDQKKSIADYVERLKTVSFHDKISTMAEKMDRVKAIVGVLAKHLHLNDAQTQAALRASEIYKFDLVTGMVGEFAELQGVMGEKYALLAGEDPAVAQAVREHYEPISANGALPESVPGAVLALADKFDSILTFFAAGMIPSGSNDPYALRRQAIGIVRIVTDQQWSLPIADLAQAFITAEADAKVAPQLDQASQIDAVIGFVKDRIRKILRSAKQRHDIIDAVTNSSSSDVLRIFTAADILASHANDANFKAVIESLTRVIRLAQKAPAELATATVDPDLFENDSEGALHQGVAEVATAADKTLADLYAALADIQPTIAAYFEATMVMDKNDAVRNNRLTELSGLARLTLKLGDLDQLIVK</sequence>
<dbReference type="PRINTS" id="PR01045">
    <property type="entry name" value="TRNASYNTHGB"/>
</dbReference>
<keyword evidence="4 8" id="KW-0067">ATP-binding</keyword>
<protein>
    <recommendedName>
        <fullName evidence="8">Glycine--tRNA ligase beta subunit</fullName>
        <ecNumber evidence="8">6.1.1.14</ecNumber>
    </recommendedName>
    <alternativeName>
        <fullName evidence="8">Glycyl-tRNA synthetase beta subunit</fullName>
        <shortName evidence="8">GlyRS</shortName>
    </alternativeName>
</protein>
<dbReference type="InterPro" id="IPR015944">
    <property type="entry name" value="Gly-tRNA-synth_bsu"/>
</dbReference>
<keyword evidence="5 8" id="KW-0648">Protein biosynthesis</keyword>
<dbReference type="GO" id="GO:0005524">
    <property type="term" value="F:ATP binding"/>
    <property type="evidence" value="ECO:0007669"/>
    <property type="project" value="UniProtKB-UniRule"/>
</dbReference>
<dbReference type="GO" id="GO:0006426">
    <property type="term" value="P:glycyl-tRNA aminoacylation"/>
    <property type="evidence" value="ECO:0007669"/>
    <property type="project" value="UniProtKB-UniRule"/>
</dbReference>
<dbReference type="SUPFAM" id="SSF109604">
    <property type="entry name" value="HD-domain/PDEase-like"/>
    <property type="match status" value="1"/>
</dbReference>
<evidence type="ECO:0000256" key="7">
    <source>
        <dbReference type="ARBA" id="ARBA00047937"/>
    </source>
</evidence>
<evidence type="ECO:0000256" key="6">
    <source>
        <dbReference type="ARBA" id="ARBA00023146"/>
    </source>
</evidence>
<name>A0A0R2LJG0_9LACO</name>
<dbReference type="InterPro" id="IPR006194">
    <property type="entry name" value="Gly-tRNA-synth_heterodimer"/>
</dbReference>
<accession>A0A0R2LJG0</accession>
<comment type="subunit">
    <text evidence="8">Tetramer of two alpha and two beta subunits.</text>
</comment>
<organism evidence="9 10">
    <name type="scientific">Levilactobacillus paucivorans</name>
    <dbReference type="NCBI Taxonomy" id="616990"/>
    <lineage>
        <taxon>Bacteria</taxon>
        <taxon>Bacillati</taxon>
        <taxon>Bacillota</taxon>
        <taxon>Bacilli</taxon>
        <taxon>Lactobacillales</taxon>
        <taxon>Lactobacillaceae</taxon>
        <taxon>Levilactobacillus</taxon>
    </lineage>
</organism>
<keyword evidence="10" id="KW-1185">Reference proteome</keyword>
<comment type="similarity">
    <text evidence="1 8">Belongs to the class-II aminoacyl-tRNA synthetase family.</text>
</comment>
<dbReference type="GO" id="GO:0005829">
    <property type="term" value="C:cytosol"/>
    <property type="evidence" value="ECO:0007669"/>
    <property type="project" value="TreeGrafter"/>
</dbReference>
<keyword evidence="8" id="KW-0963">Cytoplasm</keyword>
<dbReference type="PANTHER" id="PTHR30075">
    <property type="entry name" value="GLYCYL-TRNA SYNTHETASE"/>
    <property type="match status" value="1"/>
</dbReference>
<keyword evidence="2 8" id="KW-0436">Ligase</keyword>
<gene>
    <name evidence="8" type="primary">glyS</name>
    <name evidence="9" type="ORF">IV54_GL000400</name>
</gene>
<dbReference type="HAMAP" id="MF_00255">
    <property type="entry name" value="Gly_tRNA_synth_beta"/>
    <property type="match status" value="1"/>
</dbReference>
<keyword evidence="6 8" id="KW-0030">Aminoacyl-tRNA synthetase</keyword>
<dbReference type="EC" id="6.1.1.14" evidence="8"/>
<evidence type="ECO:0000256" key="5">
    <source>
        <dbReference type="ARBA" id="ARBA00022917"/>
    </source>
</evidence>
<comment type="caution">
    <text evidence="9">The sequence shown here is derived from an EMBL/GenBank/DDBJ whole genome shotgun (WGS) entry which is preliminary data.</text>
</comment>
<evidence type="ECO:0000256" key="8">
    <source>
        <dbReference type="HAMAP-Rule" id="MF_00255"/>
    </source>
</evidence>
<dbReference type="NCBIfam" id="TIGR00211">
    <property type="entry name" value="glyS"/>
    <property type="match status" value="1"/>
</dbReference>